<dbReference type="InterPro" id="IPR001119">
    <property type="entry name" value="SLH_dom"/>
</dbReference>
<dbReference type="GO" id="GO:0045493">
    <property type="term" value="P:xylan catabolic process"/>
    <property type="evidence" value="ECO:0007669"/>
    <property type="project" value="UniProtKB-KW"/>
</dbReference>
<dbReference type="EMBL" id="CAACYI010000001">
    <property type="protein sequence ID" value="VFB15824.1"/>
    <property type="molecule type" value="Genomic_DNA"/>
</dbReference>
<comment type="caution">
    <text evidence="8">The sequence shown here is derived from an EMBL/GenBank/DDBJ whole genome shotgun (WGS) entry which is preliminary data.</text>
</comment>
<dbReference type="Proteomes" id="UP000377798">
    <property type="component" value="Unassembled WGS sequence"/>
</dbReference>
<dbReference type="PANTHER" id="PTHR43308">
    <property type="entry name" value="OUTER MEMBRANE PROTEIN ALPHA-RELATED"/>
    <property type="match status" value="1"/>
</dbReference>
<evidence type="ECO:0000259" key="6">
    <source>
        <dbReference type="PROSITE" id="PS51272"/>
    </source>
</evidence>
<keyword evidence="9" id="KW-1185">Reference proteome</keyword>
<dbReference type="Gene3D" id="3.90.1720.10">
    <property type="entry name" value="endopeptidase domain like (from Nostoc punctiforme)"/>
    <property type="match status" value="1"/>
</dbReference>
<dbReference type="GO" id="GO:0008234">
    <property type="term" value="F:cysteine-type peptidase activity"/>
    <property type="evidence" value="ECO:0007669"/>
    <property type="project" value="UniProtKB-KW"/>
</dbReference>
<gene>
    <name evidence="8" type="primary">xynA_1</name>
    <name evidence="8" type="ORF">NCTC13150_00329</name>
</gene>
<comment type="similarity">
    <text evidence="1">Belongs to the peptidase C40 family.</text>
</comment>
<dbReference type="SUPFAM" id="SSF54001">
    <property type="entry name" value="Cysteine proteinases"/>
    <property type="match status" value="1"/>
</dbReference>
<keyword evidence="8" id="KW-0119">Carbohydrate metabolism</keyword>
<feature type="chain" id="PRO_5038414367" evidence="5">
    <location>
        <begin position="29"/>
        <end position="569"/>
    </location>
</feature>
<dbReference type="PANTHER" id="PTHR43308:SF5">
    <property type="entry name" value="S-LAYER PROTEIN _ PEPTIDOGLYCAN ENDO-BETA-N-ACETYLGLUCOSAMINIDASE"/>
    <property type="match status" value="1"/>
</dbReference>
<evidence type="ECO:0000313" key="9">
    <source>
        <dbReference type="Proteomes" id="UP000377798"/>
    </source>
</evidence>
<keyword evidence="3 8" id="KW-0378">Hydrolase</keyword>
<accession>A0A8H2QXI0</accession>
<protein>
    <submittedName>
        <fullName evidence="8">Endo-1,4-beta-xylanase A</fullName>
        <ecNumber evidence="8">3.2.1.8</ecNumber>
    </submittedName>
</protein>
<evidence type="ECO:0000256" key="3">
    <source>
        <dbReference type="ARBA" id="ARBA00022801"/>
    </source>
</evidence>
<evidence type="ECO:0000259" key="7">
    <source>
        <dbReference type="PROSITE" id="PS51935"/>
    </source>
</evidence>
<dbReference type="InterPro" id="IPR000064">
    <property type="entry name" value="NLP_P60_dom"/>
</dbReference>
<dbReference type="Gene3D" id="2.10.270.10">
    <property type="entry name" value="Cholin Binding"/>
    <property type="match status" value="1"/>
</dbReference>
<keyword evidence="8" id="KW-0326">Glycosidase</keyword>
<keyword evidence="2" id="KW-0645">Protease</keyword>
<keyword evidence="5" id="KW-0732">Signal</keyword>
<dbReference type="InterPro" id="IPR038765">
    <property type="entry name" value="Papain-like_cys_pep_sf"/>
</dbReference>
<evidence type="ECO:0000256" key="5">
    <source>
        <dbReference type="SAM" id="SignalP"/>
    </source>
</evidence>
<dbReference type="AlphaFoldDB" id="A0A8H2QXI0"/>
<dbReference type="InterPro" id="IPR051465">
    <property type="entry name" value="Cell_Envelope_Struct_Comp"/>
</dbReference>
<feature type="domain" description="NlpC/P60" evidence="7">
    <location>
        <begin position="400"/>
        <end position="553"/>
    </location>
</feature>
<keyword evidence="8" id="KW-0858">Xylan degradation</keyword>
<evidence type="ECO:0000256" key="1">
    <source>
        <dbReference type="ARBA" id="ARBA00007074"/>
    </source>
</evidence>
<dbReference type="SUPFAM" id="SSF69360">
    <property type="entry name" value="Cell wall binding repeat"/>
    <property type="match status" value="1"/>
</dbReference>
<evidence type="ECO:0000256" key="4">
    <source>
        <dbReference type="ARBA" id="ARBA00022807"/>
    </source>
</evidence>
<dbReference type="GO" id="GO:0031176">
    <property type="term" value="F:endo-1,4-beta-xylanase activity"/>
    <property type="evidence" value="ECO:0007669"/>
    <property type="project" value="UniProtKB-EC"/>
</dbReference>
<dbReference type="PROSITE" id="PS51935">
    <property type="entry name" value="NLPC_P60"/>
    <property type="match status" value="1"/>
</dbReference>
<proteinExistence type="inferred from homology"/>
<feature type="signal peptide" evidence="5">
    <location>
        <begin position="1"/>
        <end position="28"/>
    </location>
</feature>
<organism evidence="8 9">
    <name type="scientific">Urinicoccus massiliensis</name>
    <dbReference type="NCBI Taxonomy" id="1723382"/>
    <lineage>
        <taxon>Bacteria</taxon>
        <taxon>Bacillati</taxon>
        <taxon>Bacillota</taxon>
        <taxon>Tissierellia</taxon>
        <taxon>Tissierellales</taxon>
        <taxon>Peptoniphilaceae</taxon>
        <taxon>Urinicoccus</taxon>
    </lineage>
</organism>
<dbReference type="Pfam" id="PF00395">
    <property type="entry name" value="SLH"/>
    <property type="match status" value="3"/>
</dbReference>
<name>A0A8H2QXI0_9FIRM</name>
<feature type="domain" description="SLH" evidence="6">
    <location>
        <begin position="90"/>
        <end position="152"/>
    </location>
</feature>
<evidence type="ECO:0000313" key="8">
    <source>
        <dbReference type="EMBL" id="VFB15824.1"/>
    </source>
</evidence>
<feature type="domain" description="SLH" evidence="6">
    <location>
        <begin position="178"/>
        <end position="241"/>
    </location>
</feature>
<reference evidence="8 9" key="1">
    <citation type="submission" date="2019-02" db="EMBL/GenBank/DDBJ databases">
        <authorList>
            <consortium name="Pathogen Informatics"/>
        </authorList>
    </citation>
    <scope>NUCLEOTIDE SEQUENCE [LARGE SCALE GENOMIC DNA]</scope>
    <source>
        <strain evidence="8 9">3012STDY7089603</strain>
    </source>
</reference>
<keyword evidence="4" id="KW-0788">Thiol protease</keyword>
<evidence type="ECO:0000256" key="2">
    <source>
        <dbReference type="ARBA" id="ARBA00022670"/>
    </source>
</evidence>
<sequence>MKKQLKKFYGLLAMTLVFILALSPLVQGADYADIQGHWAQGYLLKGLEKGWIKGYEGGTLKPDQDISRAEFIALVQRILSLDSFNLSKTTSYQDLDNQAWAKDAIDQAYAAGLLSFTFPGANLNPGQAIQRQEAASLLHQALAIKALVDKGEKLDQASLNELTTILASQGKSKTDPTILSFRDRDKITPRFIFSIDNLTGSKVISGQGDNSFNPQGPLSRAQAMTLLVRGLKEEPIQGQKTPVKTPSPNPASLGEIQVVQENGAFYLQDPSTGQKITWTQSQKGLVEKGDQVYLLNPDGSLKADFYSKDGKTYYVDKEKGRVRGWKNINGSLYYFSPANYRMYRKGMFSTGEGVYWFGPDGKLKTGNRPGGIKGRVIYWAGPTSKELENNWLQGPDQDLRFRGQEIANYAAAFEGIPFKWYGFDLSQNGGVYCVGNAYAAHKAFGITIPGPKDANLRLHKGYELTRVQYQAAEKFGGIRYPADFSKAWPGDLIFNYSPNFYLGYNHVGIYMGMNNNRPIYVHATLKDGLMISDTREMNWNIGRRFNKEFIRYNTRQNKGNGQIPDVPTR</sequence>
<keyword evidence="8" id="KW-0624">Polysaccharide degradation</keyword>
<dbReference type="GO" id="GO:0006508">
    <property type="term" value="P:proteolysis"/>
    <property type="evidence" value="ECO:0007669"/>
    <property type="project" value="UniProtKB-KW"/>
</dbReference>
<dbReference type="RefSeq" id="WP_131748252.1">
    <property type="nucleotide sequence ID" value="NZ_CAACYI010000001.1"/>
</dbReference>
<dbReference type="EC" id="3.2.1.8" evidence="8"/>
<feature type="domain" description="SLH" evidence="6">
    <location>
        <begin position="26"/>
        <end position="89"/>
    </location>
</feature>
<dbReference type="PROSITE" id="PS51272">
    <property type="entry name" value="SLH"/>
    <property type="match status" value="3"/>
</dbReference>